<feature type="chain" id="PRO_5022701490" evidence="3">
    <location>
        <begin position="23"/>
        <end position="453"/>
    </location>
</feature>
<feature type="transmembrane region" description="Helical" evidence="2">
    <location>
        <begin position="410"/>
        <end position="436"/>
    </location>
</feature>
<feature type="compositionally biased region" description="Low complexity" evidence="1">
    <location>
        <begin position="161"/>
        <end position="187"/>
    </location>
</feature>
<dbReference type="OrthoDB" id="40823at2759"/>
<dbReference type="PANTHER" id="PTHR33979:SF2">
    <property type="entry name" value="PEPTIDASE M50B-LIKE-DOMAIN-CONTAINING PROTEIN"/>
    <property type="match status" value="1"/>
</dbReference>
<feature type="transmembrane region" description="Helical" evidence="2">
    <location>
        <begin position="211"/>
        <end position="231"/>
    </location>
</feature>
<feature type="transmembrane region" description="Helical" evidence="2">
    <location>
        <begin position="243"/>
        <end position="263"/>
    </location>
</feature>
<dbReference type="PANTHER" id="PTHR33979">
    <property type="entry name" value="OS02G0221600 PROTEIN"/>
    <property type="match status" value="1"/>
</dbReference>
<evidence type="ECO:0000256" key="2">
    <source>
        <dbReference type="SAM" id="Phobius"/>
    </source>
</evidence>
<feature type="transmembrane region" description="Helical" evidence="2">
    <location>
        <begin position="366"/>
        <end position="383"/>
    </location>
</feature>
<dbReference type="Pfam" id="PF13398">
    <property type="entry name" value="Peptidase_M50B"/>
    <property type="match status" value="1"/>
</dbReference>
<keyword evidence="2" id="KW-0472">Membrane</keyword>
<comment type="caution">
    <text evidence="4">The sequence shown here is derived from an EMBL/GenBank/DDBJ whole genome shotgun (WGS) entry which is preliminary data.</text>
</comment>
<dbReference type="AlphaFoldDB" id="A0A5C5G095"/>
<keyword evidence="2" id="KW-0812">Transmembrane</keyword>
<dbReference type="EMBL" id="SOZI01000037">
    <property type="protein sequence ID" value="TNY21754.1"/>
    <property type="molecule type" value="Genomic_DNA"/>
</dbReference>
<evidence type="ECO:0000256" key="3">
    <source>
        <dbReference type="SAM" id="SignalP"/>
    </source>
</evidence>
<sequence length="453" mass="47927">MSAAGLAPGSLSVLAAPSSLLAAPSGDNGEFGPGDWGWGTDIVTTTLTTDATAHDPELTTTVWTTLGVPGASETTHGTVWVTVYEGSETTLTLTPHVVTLTLSPTSTSLETSTVVEAQTTYETQTALTTTTLQVSSTLAVGPPSATSTPSETLPTTPPPWLTLSTATSATRTRSSSSARPTAAAAPSQSDCEPGDEDEREPGLFSPTEEQALTLLVAGIYALGILVAWNLFGIRHLLYPFKSLTCLVHESGHLVGLLLSAQPLHRFTIDPNLGGATHTVPHPGRTLRPPGLFLGQVASVVFGGLAVFAAFDPLASKYASFVASTPVIMALWLAVIALQANALSRLVCVWPLALLVGIWFIDHASGLRFYVLFLGVMSSFYIIWDTMDDFLHRKQNECCVVMLESNTAVPAFVWLVTWLVTSCAVLAGCVLGALALFRHTEHGMYCRRQGFAPT</sequence>
<organism evidence="4 5">
    <name type="scientific">Rhodotorula diobovata</name>
    <dbReference type="NCBI Taxonomy" id="5288"/>
    <lineage>
        <taxon>Eukaryota</taxon>
        <taxon>Fungi</taxon>
        <taxon>Dikarya</taxon>
        <taxon>Basidiomycota</taxon>
        <taxon>Pucciniomycotina</taxon>
        <taxon>Microbotryomycetes</taxon>
        <taxon>Sporidiobolales</taxon>
        <taxon>Sporidiobolaceae</taxon>
        <taxon>Rhodotorula</taxon>
    </lineage>
</organism>
<keyword evidence="5" id="KW-1185">Reference proteome</keyword>
<accession>A0A5C5G095</accession>
<gene>
    <name evidence="4" type="ORF">DMC30DRAFT_415719</name>
</gene>
<feature type="transmembrane region" description="Helical" evidence="2">
    <location>
        <begin position="290"/>
        <end position="310"/>
    </location>
</feature>
<dbReference type="InterPro" id="IPR049500">
    <property type="entry name" value="Peptidase_M50B-like"/>
</dbReference>
<keyword evidence="3" id="KW-0732">Signal</keyword>
<keyword evidence="2" id="KW-1133">Transmembrane helix</keyword>
<reference evidence="4 5" key="1">
    <citation type="submission" date="2019-03" db="EMBL/GenBank/DDBJ databases">
        <title>Rhodosporidium diobovatum UCD-FST 08-225 genome sequencing, assembly, and annotation.</title>
        <authorList>
            <person name="Fakankun I.U."/>
            <person name="Fristensky B."/>
            <person name="Levin D.B."/>
        </authorList>
    </citation>
    <scope>NUCLEOTIDE SEQUENCE [LARGE SCALE GENOMIC DNA]</scope>
    <source>
        <strain evidence="4 5">UCD-FST 08-225</strain>
    </source>
</reference>
<evidence type="ECO:0000313" key="5">
    <source>
        <dbReference type="Proteomes" id="UP000311382"/>
    </source>
</evidence>
<feature type="transmembrane region" description="Helical" evidence="2">
    <location>
        <begin position="341"/>
        <end position="359"/>
    </location>
</feature>
<feature type="compositionally biased region" description="Low complexity" evidence="1">
    <location>
        <begin position="135"/>
        <end position="154"/>
    </location>
</feature>
<feature type="signal peptide" evidence="3">
    <location>
        <begin position="1"/>
        <end position="22"/>
    </location>
</feature>
<evidence type="ECO:0000313" key="4">
    <source>
        <dbReference type="EMBL" id="TNY21754.1"/>
    </source>
</evidence>
<evidence type="ECO:0000256" key="1">
    <source>
        <dbReference type="SAM" id="MobiDB-lite"/>
    </source>
</evidence>
<protein>
    <submittedName>
        <fullName evidence="4">Peptidase M50B-like-domain-containing protein</fullName>
    </submittedName>
</protein>
<feature type="region of interest" description="Disordered" evidence="1">
    <location>
        <begin position="135"/>
        <end position="203"/>
    </location>
</feature>
<proteinExistence type="predicted"/>
<dbReference type="Proteomes" id="UP000311382">
    <property type="component" value="Unassembled WGS sequence"/>
</dbReference>
<feature type="transmembrane region" description="Helical" evidence="2">
    <location>
        <begin position="317"/>
        <end position="335"/>
    </location>
</feature>
<name>A0A5C5G095_9BASI</name>